<dbReference type="Pfam" id="PF12833">
    <property type="entry name" value="HTH_18"/>
    <property type="match status" value="1"/>
</dbReference>
<evidence type="ECO:0000256" key="2">
    <source>
        <dbReference type="ARBA" id="ARBA00023125"/>
    </source>
</evidence>
<dbReference type="PANTHER" id="PTHR43280:SF32">
    <property type="entry name" value="TRANSCRIPTIONAL REGULATORY PROTEIN"/>
    <property type="match status" value="1"/>
</dbReference>
<protein>
    <submittedName>
        <fullName evidence="5">Helix-turn-helix domain-containing protein</fullName>
    </submittedName>
</protein>
<feature type="domain" description="HTH araC/xylS-type" evidence="4">
    <location>
        <begin position="194"/>
        <end position="299"/>
    </location>
</feature>
<gene>
    <name evidence="5" type="ORF">GTQ38_16975</name>
</gene>
<dbReference type="InterPro" id="IPR009057">
    <property type="entry name" value="Homeodomain-like_sf"/>
</dbReference>
<dbReference type="InterPro" id="IPR020449">
    <property type="entry name" value="Tscrpt_reg_AraC-type_HTH"/>
</dbReference>
<dbReference type="GO" id="GO:0043565">
    <property type="term" value="F:sequence-specific DNA binding"/>
    <property type="evidence" value="ECO:0007669"/>
    <property type="project" value="InterPro"/>
</dbReference>
<dbReference type="EMBL" id="WXYO01000007">
    <property type="protein sequence ID" value="NAS13710.1"/>
    <property type="molecule type" value="Genomic_DNA"/>
</dbReference>
<name>A0A6L9EG06_9FLAO</name>
<proteinExistence type="predicted"/>
<organism evidence="5 6">
    <name type="scientific">Poritiphilus flavus</name>
    <dbReference type="NCBI Taxonomy" id="2697053"/>
    <lineage>
        <taxon>Bacteria</taxon>
        <taxon>Pseudomonadati</taxon>
        <taxon>Bacteroidota</taxon>
        <taxon>Flavobacteriia</taxon>
        <taxon>Flavobacteriales</taxon>
        <taxon>Flavobacteriaceae</taxon>
        <taxon>Poritiphilus</taxon>
    </lineage>
</organism>
<comment type="caution">
    <text evidence="5">The sequence shown here is derived from an EMBL/GenBank/DDBJ whole genome shotgun (WGS) entry which is preliminary data.</text>
</comment>
<dbReference type="PRINTS" id="PR00032">
    <property type="entry name" value="HTHARAC"/>
</dbReference>
<dbReference type="GO" id="GO:0003700">
    <property type="term" value="F:DNA-binding transcription factor activity"/>
    <property type="evidence" value="ECO:0007669"/>
    <property type="project" value="InterPro"/>
</dbReference>
<evidence type="ECO:0000256" key="3">
    <source>
        <dbReference type="ARBA" id="ARBA00023163"/>
    </source>
</evidence>
<dbReference type="SMART" id="SM00342">
    <property type="entry name" value="HTH_ARAC"/>
    <property type="match status" value="1"/>
</dbReference>
<dbReference type="SUPFAM" id="SSF46689">
    <property type="entry name" value="Homeodomain-like"/>
    <property type="match status" value="1"/>
</dbReference>
<dbReference type="PANTHER" id="PTHR43280">
    <property type="entry name" value="ARAC-FAMILY TRANSCRIPTIONAL REGULATOR"/>
    <property type="match status" value="1"/>
</dbReference>
<evidence type="ECO:0000313" key="5">
    <source>
        <dbReference type="EMBL" id="NAS13710.1"/>
    </source>
</evidence>
<evidence type="ECO:0000256" key="1">
    <source>
        <dbReference type="ARBA" id="ARBA00023015"/>
    </source>
</evidence>
<keyword evidence="1" id="KW-0805">Transcription regulation</keyword>
<dbReference type="AlphaFoldDB" id="A0A6L9EG06"/>
<reference evidence="5 6" key="1">
    <citation type="submission" date="2020-01" db="EMBL/GenBank/DDBJ databases">
        <title>Bacteria diversity of Porities sp.</title>
        <authorList>
            <person name="Wang G."/>
        </authorList>
    </citation>
    <scope>NUCLEOTIDE SEQUENCE [LARGE SCALE GENOMIC DNA]</scope>
    <source>
        <strain evidence="5 6">R33</strain>
    </source>
</reference>
<keyword evidence="2" id="KW-0238">DNA-binding</keyword>
<sequence>MQPYRFKTIGQYHSFRGLPGPSHPLISVFRIEEITSLNDDEPEHLIQDFFSIALKSNVSGTLIYGQREYDFDKGSMVFIAPNQVYSIRGTKDLTHSGWLLLIHPDLFWDTSLAARIKMYEYFGYAVNEALHLSEQEEKTIVAVLKGIQEECGLNIDKFSKPVIISRIETLLNYADRFYHRQFITREKENHEILARLETILNNHFSSSELATKGLPTVLDISESLNLSPNYLSGLLKVLTGKSTQQHIHDKLIERAKEKLAISESTISEIAFQLGFDYPQSFSKFFKSKTNLTPTEFRQSFN</sequence>
<dbReference type="PROSITE" id="PS01124">
    <property type="entry name" value="HTH_ARAC_FAMILY_2"/>
    <property type="match status" value="1"/>
</dbReference>
<keyword evidence="6" id="KW-1185">Reference proteome</keyword>
<evidence type="ECO:0000259" key="4">
    <source>
        <dbReference type="PROSITE" id="PS01124"/>
    </source>
</evidence>
<dbReference type="RefSeq" id="WP_161436738.1">
    <property type="nucleotide sequence ID" value="NZ_WXYO01000007.1"/>
</dbReference>
<dbReference type="Proteomes" id="UP000475249">
    <property type="component" value="Unassembled WGS sequence"/>
</dbReference>
<evidence type="ECO:0000313" key="6">
    <source>
        <dbReference type="Proteomes" id="UP000475249"/>
    </source>
</evidence>
<dbReference type="Gene3D" id="1.10.10.60">
    <property type="entry name" value="Homeodomain-like"/>
    <property type="match status" value="2"/>
</dbReference>
<dbReference type="InterPro" id="IPR018060">
    <property type="entry name" value="HTH_AraC"/>
</dbReference>
<keyword evidence="3" id="KW-0804">Transcription</keyword>
<accession>A0A6L9EG06</accession>